<dbReference type="InterPro" id="IPR050739">
    <property type="entry name" value="MFP"/>
</dbReference>
<dbReference type="PANTHER" id="PTHR30386">
    <property type="entry name" value="MEMBRANE FUSION SUBUNIT OF EMRAB-TOLC MULTIDRUG EFFLUX PUMP"/>
    <property type="match status" value="1"/>
</dbReference>
<dbReference type="KEGG" id="dcp:RN607_12390"/>
<sequence length="241" mass="25051">MTWGNRFKLLLSFTMVLGIVAAATLLFNQRELRVDSTTASIEAAAIDVGTDYGGLVTAAAVKEGDHVSVGDPLLTLESQLLARDIAQGIVDASTENASADGTYTILSTVDGTVTDMPVTVGSYAQPGDVVGHVDETGTLYIDAQFMLSPADFGRIEDGAQVDLMLPDRSTMAGTVTSLDVETTDGDALVTVRVDSPQLTAGAEDALVAPGTPIEATLHLRDDGPLAGVTDMLVAFAHRIGL</sequence>
<dbReference type="GO" id="GO:0016020">
    <property type="term" value="C:membrane"/>
    <property type="evidence" value="ECO:0007669"/>
    <property type="project" value="UniProtKB-SubCell"/>
</dbReference>
<evidence type="ECO:0000256" key="5">
    <source>
        <dbReference type="ARBA" id="ARBA00023136"/>
    </source>
</evidence>
<evidence type="ECO:0000256" key="2">
    <source>
        <dbReference type="ARBA" id="ARBA00009477"/>
    </source>
</evidence>
<evidence type="ECO:0000256" key="3">
    <source>
        <dbReference type="ARBA" id="ARBA00022692"/>
    </source>
</evidence>
<evidence type="ECO:0000259" key="6">
    <source>
        <dbReference type="Pfam" id="PF25973"/>
    </source>
</evidence>
<organism evidence="7">
    <name type="scientific">Demequina capsici</name>
    <dbReference type="NCBI Taxonomy" id="3075620"/>
    <lineage>
        <taxon>Bacteria</taxon>
        <taxon>Bacillati</taxon>
        <taxon>Actinomycetota</taxon>
        <taxon>Actinomycetes</taxon>
        <taxon>Micrococcales</taxon>
        <taxon>Demequinaceae</taxon>
        <taxon>Demequina</taxon>
    </lineage>
</organism>
<dbReference type="InterPro" id="IPR058647">
    <property type="entry name" value="BSH_CzcB-like"/>
</dbReference>
<accession>A0AA96FC44</accession>
<feature type="domain" description="CzcB-like barrel-sandwich hybrid" evidence="6">
    <location>
        <begin position="50"/>
        <end position="125"/>
    </location>
</feature>
<dbReference type="PANTHER" id="PTHR30386:SF26">
    <property type="entry name" value="TRANSPORT PROTEIN COMB"/>
    <property type="match status" value="1"/>
</dbReference>
<proteinExistence type="inferred from homology"/>
<reference evidence="7" key="1">
    <citation type="submission" date="2023-09" db="EMBL/GenBank/DDBJ databases">
        <title>Demequina sp. a novel bacteria isolated from Capsicum annuum.</title>
        <authorList>
            <person name="Humaira Z."/>
            <person name="Lee J."/>
            <person name="Cho D."/>
        </authorList>
    </citation>
    <scope>NUCLEOTIDE SEQUENCE</scope>
    <source>
        <strain evidence="7">PMTSA13</strain>
    </source>
</reference>
<dbReference type="Gene3D" id="2.40.50.100">
    <property type="match status" value="1"/>
</dbReference>
<gene>
    <name evidence="7" type="ORF">RN607_12390</name>
</gene>
<dbReference type="AlphaFoldDB" id="A0AA96FC44"/>
<protein>
    <submittedName>
        <fullName evidence="7">HlyD family efflux transporter periplasmic adaptor subunit</fullName>
    </submittedName>
</protein>
<dbReference type="EMBL" id="CP134880">
    <property type="protein sequence ID" value="WNM26989.1"/>
    <property type="molecule type" value="Genomic_DNA"/>
</dbReference>
<evidence type="ECO:0000313" key="7">
    <source>
        <dbReference type="EMBL" id="WNM26989.1"/>
    </source>
</evidence>
<dbReference type="SUPFAM" id="SSF51230">
    <property type="entry name" value="Single hybrid motif"/>
    <property type="match status" value="1"/>
</dbReference>
<evidence type="ECO:0000256" key="4">
    <source>
        <dbReference type="ARBA" id="ARBA00022989"/>
    </source>
</evidence>
<dbReference type="InterPro" id="IPR011053">
    <property type="entry name" value="Single_hybrid_motif"/>
</dbReference>
<keyword evidence="4" id="KW-1133">Transmembrane helix</keyword>
<comment type="similarity">
    <text evidence="2">Belongs to the membrane fusion protein (MFP) (TC 8.A.1) family.</text>
</comment>
<keyword evidence="5" id="KW-0472">Membrane</keyword>
<comment type="subcellular location">
    <subcellularLocation>
        <location evidence="1">Membrane</location>
        <topology evidence="1">Single-pass membrane protein</topology>
    </subcellularLocation>
</comment>
<dbReference type="Proteomes" id="UP001303408">
    <property type="component" value="Chromosome"/>
</dbReference>
<evidence type="ECO:0000256" key="1">
    <source>
        <dbReference type="ARBA" id="ARBA00004167"/>
    </source>
</evidence>
<dbReference type="Pfam" id="PF25973">
    <property type="entry name" value="BSH_CzcB"/>
    <property type="match status" value="1"/>
</dbReference>
<keyword evidence="3" id="KW-0812">Transmembrane</keyword>
<dbReference type="RefSeq" id="WP_313542907.1">
    <property type="nucleotide sequence ID" value="NZ_CP134880.1"/>
</dbReference>
<name>A0AA96FC44_9MICO</name>